<evidence type="ECO:0000313" key="1">
    <source>
        <dbReference type="EMBL" id="CAK6976091.1"/>
    </source>
</evidence>
<dbReference type="Proteomes" id="UP001314229">
    <property type="component" value="Unassembled WGS sequence"/>
</dbReference>
<keyword evidence="2" id="KW-1185">Reference proteome</keyword>
<evidence type="ECO:0000313" key="2">
    <source>
        <dbReference type="Proteomes" id="UP001314229"/>
    </source>
</evidence>
<protein>
    <submittedName>
        <fullName evidence="1">Uncharacterized protein LOC128366889</fullName>
    </submittedName>
</protein>
<proteinExistence type="predicted"/>
<gene>
    <name evidence="1" type="ORF">FSCOSCO3_A001407</name>
</gene>
<accession>A0AAV1PWJ2</accession>
<dbReference type="PANTHER" id="PTHR38706">
    <property type="entry name" value="SI:CH211-198C19.1-RELATED"/>
    <property type="match status" value="1"/>
</dbReference>
<organism evidence="1 2">
    <name type="scientific">Scomber scombrus</name>
    <name type="common">Atlantic mackerel</name>
    <name type="synonym">Scomber vernalis</name>
    <dbReference type="NCBI Taxonomy" id="13677"/>
    <lineage>
        <taxon>Eukaryota</taxon>
        <taxon>Metazoa</taxon>
        <taxon>Chordata</taxon>
        <taxon>Craniata</taxon>
        <taxon>Vertebrata</taxon>
        <taxon>Euteleostomi</taxon>
        <taxon>Actinopterygii</taxon>
        <taxon>Neopterygii</taxon>
        <taxon>Teleostei</taxon>
        <taxon>Neoteleostei</taxon>
        <taxon>Acanthomorphata</taxon>
        <taxon>Pelagiaria</taxon>
        <taxon>Scombriformes</taxon>
        <taxon>Scombridae</taxon>
        <taxon>Scomber</taxon>
    </lineage>
</organism>
<comment type="caution">
    <text evidence="1">The sequence shown here is derived from an EMBL/GenBank/DDBJ whole genome shotgun (WGS) entry which is preliminary data.</text>
</comment>
<dbReference type="EMBL" id="CAWUFR010000333">
    <property type="protein sequence ID" value="CAK6976091.1"/>
    <property type="molecule type" value="Genomic_DNA"/>
</dbReference>
<dbReference type="AlphaFoldDB" id="A0AAV1PWJ2"/>
<sequence>MVQYQLYTLDHLRNSGFGLPYPRHGLQLLFWFANHCVICCEVSNFVVLKLVADCQPERGSFGFHFFGNTEELLPVLSRSRRGTSKRKMTYFEVGNLNTETYPGSADLPAYVTENYGLDGNYDNYNIDRIIISCQGRTRVVETVYVTEHDTAVFGRFSPDRTYEISCELIRALQNPQLDLTTFLTQMGYYVAMEEIYNPEPSYNTVQTYSGSTTTRGQSGNIRFFSQAFNQQLNLNTEPFSYDQQGGLAVEVQPRHKKPKAKKRQQTLYQSYWHSDWQRAHKDAYRESKKGSGGGGIGLIRLLLGAGALYLTVKCWSWLRSWWETDLKEHVLKNLPWRAPSYQHPHIMLDYVF</sequence>
<reference evidence="1 2" key="1">
    <citation type="submission" date="2024-01" db="EMBL/GenBank/DDBJ databases">
        <authorList>
            <person name="Alioto T."/>
            <person name="Alioto T."/>
            <person name="Gomez Garrido J."/>
        </authorList>
    </citation>
    <scope>NUCLEOTIDE SEQUENCE [LARGE SCALE GENOMIC DNA]</scope>
</reference>
<name>A0AAV1PWJ2_SCOSC</name>
<dbReference type="PANTHER" id="PTHR38706:SF2">
    <property type="match status" value="1"/>
</dbReference>